<dbReference type="Pfam" id="PF09778">
    <property type="entry name" value="Guanylate_cyc_2"/>
    <property type="match status" value="1"/>
</dbReference>
<protein>
    <submittedName>
        <fullName evidence="1">Uncharacterized protein</fullName>
    </submittedName>
</protein>
<sequence length="239" mass="26999">MSYTCGISPMESMEDPIFTDEKCFIPLSHRQQKHSTWTIDLAYLLKRFQISCTYYTITPGVDMSYKSDSFYGKVLEKDSERVTRKFAEAPSVGVEVNLREVDLEEILRHLSTNHQPVIALVNSSLLFCVFCNWNRLGAEARMCCPLALGYQGHYIVVCGYNRPRGLIYYRNPSLRDRVCCLPFDSFELSRTCRGTDQDLLFINPSAPPRPDTGEEVGSGGDETVQAEDEVVVDVPGSPK</sequence>
<dbReference type="PANTHER" id="PTHR31400">
    <property type="entry name" value="GUANYLYL CYCLASE DOMAIN CONTAINING PROTEIN 1 GUCD1"/>
    <property type="match status" value="1"/>
</dbReference>
<proteinExistence type="predicted"/>
<dbReference type="InterPro" id="IPR018616">
    <property type="entry name" value="GUCD1"/>
</dbReference>
<evidence type="ECO:0000313" key="1">
    <source>
        <dbReference type="EMBL" id="CAD7226813.1"/>
    </source>
</evidence>
<organism evidence="1">
    <name type="scientific">Cyprideis torosa</name>
    <dbReference type="NCBI Taxonomy" id="163714"/>
    <lineage>
        <taxon>Eukaryota</taxon>
        <taxon>Metazoa</taxon>
        <taxon>Ecdysozoa</taxon>
        <taxon>Arthropoda</taxon>
        <taxon>Crustacea</taxon>
        <taxon>Oligostraca</taxon>
        <taxon>Ostracoda</taxon>
        <taxon>Podocopa</taxon>
        <taxon>Podocopida</taxon>
        <taxon>Cytherocopina</taxon>
        <taxon>Cytheroidea</taxon>
        <taxon>Cytherideidae</taxon>
        <taxon>Cyprideis</taxon>
    </lineage>
</organism>
<dbReference type="PANTHER" id="PTHR31400:SF1">
    <property type="entry name" value="PROTEIN GUCD1"/>
    <property type="match status" value="1"/>
</dbReference>
<dbReference type="OrthoDB" id="206796at2759"/>
<reference evidence="1" key="1">
    <citation type="submission" date="2020-11" db="EMBL/GenBank/DDBJ databases">
        <authorList>
            <person name="Tran Van P."/>
        </authorList>
    </citation>
    <scope>NUCLEOTIDE SEQUENCE</scope>
</reference>
<name>A0A7R8WDK2_9CRUS</name>
<accession>A0A7R8WDK2</accession>
<dbReference type="AlphaFoldDB" id="A0A7R8WDK2"/>
<dbReference type="EMBL" id="OB660942">
    <property type="protein sequence ID" value="CAD7226813.1"/>
    <property type="molecule type" value="Genomic_DNA"/>
</dbReference>
<gene>
    <name evidence="1" type="ORF">CTOB1V02_LOCUS4727</name>
</gene>